<evidence type="ECO:0000313" key="1">
    <source>
        <dbReference type="EMBL" id="PIC45084.1"/>
    </source>
</evidence>
<proteinExistence type="predicted"/>
<dbReference type="Proteomes" id="UP000230233">
    <property type="component" value="Chromosome II"/>
</dbReference>
<protein>
    <submittedName>
        <fullName evidence="1">Uncharacterized protein</fullName>
    </submittedName>
</protein>
<dbReference type="OrthoDB" id="5843329at2759"/>
<dbReference type="AlphaFoldDB" id="A0A2G5UZX7"/>
<comment type="caution">
    <text evidence="1">The sequence shown here is derived from an EMBL/GenBank/DDBJ whole genome shotgun (WGS) entry which is preliminary data.</text>
</comment>
<name>A0A2G5UZX7_9PELO</name>
<dbReference type="EMBL" id="PDUG01000002">
    <property type="protein sequence ID" value="PIC45084.1"/>
    <property type="molecule type" value="Genomic_DNA"/>
</dbReference>
<sequence length="103" mass="12759">MPYKPRPLLPPSPFLRIAQPRHTHFHSEKIYRMRSLLVILLLFALFAQSTEAAGMRFGTRPFQPKYFRYRRWDPTHDFYDDYEFTREVRRPFHPMAYRQRLQR</sequence>
<evidence type="ECO:0000313" key="2">
    <source>
        <dbReference type="Proteomes" id="UP000230233"/>
    </source>
</evidence>
<keyword evidence="2" id="KW-1185">Reference proteome</keyword>
<organism evidence="1 2">
    <name type="scientific">Caenorhabditis nigoni</name>
    <dbReference type="NCBI Taxonomy" id="1611254"/>
    <lineage>
        <taxon>Eukaryota</taxon>
        <taxon>Metazoa</taxon>
        <taxon>Ecdysozoa</taxon>
        <taxon>Nematoda</taxon>
        <taxon>Chromadorea</taxon>
        <taxon>Rhabditida</taxon>
        <taxon>Rhabditina</taxon>
        <taxon>Rhabditomorpha</taxon>
        <taxon>Rhabditoidea</taxon>
        <taxon>Rhabditidae</taxon>
        <taxon>Peloderinae</taxon>
        <taxon>Caenorhabditis</taxon>
    </lineage>
</organism>
<gene>
    <name evidence="1" type="primary">Cni-B0252.8</name>
    <name evidence="1" type="synonym">Cnig_chr_II.g5225</name>
    <name evidence="1" type="ORF">B9Z55_005225</name>
</gene>
<reference evidence="2" key="1">
    <citation type="submission" date="2017-10" db="EMBL/GenBank/DDBJ databases">
        <title>Rapid genome shrinkage in a self-fertile nematode reveals novel sperm competition proteins.</title>
        <authorList>
            <person name="Yin D."/>
            <person name="Schwarz E.M."/>
            <person name="Thomas C.G."/>
            <person name="Felde R.L."/>
            <person name="Korf I.F."/>
            <person name="Cutter A.D."/>
            <person name="Schartner C.M."/>
            <person name="Ralston E.J."/>
            <person name="Meyer B.J."/>
            <person name="Haag E.S."/>
        </authorList>
    </citation>
    <scope>NUCLEOTIDE SEQUENCE [LARGE SCALE GENOMIC DNA]</scope>
    <source>
        <strain evidence="2">JU1422</strain>
    </source>
</reference>
<accession>A0A2G5UZX7</accession>